<evidence type="ECO:0000313" key="2">
    <source>
        <dbReference type="EMBL" id="NYE82225.1"/>
    </source>
</evidence>
<dbReference type="RefSeq" id="WP_179584872.1">
    <property type="nucleotide sequence ID" value="NZ_JACBYR010000001.1"/>
</dbReference>
<accession>A0A7Y9ISX1</accession>
<gene>
    <name evidence="2" type="ORF">FHW18_001496</name>
</gene>
<dbReference type="PANTHER" id="PTHR34227:SF1">
    <property type="entry name" value="DIMETHYL SULFOXIDE REDUCTASE CHAPERONE-RELATED"/>
    <property type="match status" value="1"/>
</dbReference>
<keyword evidence="1" id="KW-0143">Chaperone</keyword>
<dbReference type="InterPro" id="IPR050289">
    <property type="entry name" value="TorD/DmsD_chaperones"/>
</dbReference>
<dbReference type="PANTHER" id="PTHR34227">
    <property type="entry name" value="CHAPERONE PROTEIN YCDY"/>
    <property type="match status" value="1"/>
</dbReference>
<dbReference type="Proteomes" id="UP000542125">
    <property type="component" value="Unassembled WGS sequence"/>
</dbReference>
<evidence type="ECO:0000256" key="1">
    <source>
        <dbReference type="ARBA" id="ARBA00023186"/>
    </source>
</evidence>
<dbReference type="InterPro" id="IPR020945">
    <property type="entry name" value="DMSO/NO3_reduct_chaperone"/>
</dbReference>
<keyword evidence="3" id="KW-1185">Reference proteome</keyword>
<dbReference type="EMBL" id="JACBYR010000001">
    <property type="protein sequence ID" value="NYE82225.1"/>
    <property type="molecule type" value="Genomic_DNA"/>
</dbReference>
<reference evidence="2 3" key="1">
    <citation type="submission" date="2020-07" db="EMBL/GenBank/DDBJ databases">
        <title>Genomic Encyclopedia of Type Strains, Phase IV (KMG-V): Genome sequencing to study the core and pangenomes of soil and plant-associated prokaryotes.</title>
        <authorList>
            <person name="Whitman W."/>
        </authorList>
    </citation>
    <scope>NUCLEOTIDE SEQUENCE [LARGE SCALE GENOMIC DNA]</scope>
    <source>
        <strain evidence="2 3">SAS40</strain>
    </source>
</reference>
<protein>
    <submittedName>
        <fullName evidence="2">TorA maturation chaperone TorD</fullName>
    </submittedName>
</protein>
<dbReference type="InterPro" id="IPR036411">
    <property type="entry name" value="TorD-like_sf"/>
</dbReference>
<dbReference type="SUPFAM" id="SSF89155">
    <property type="entry name" value="TorD-like"/>
    <property type="match status" value="1"/>
</dbReference>
<dbReference type="Pfam" id="PF02613">
    <property type="entry name" value="Nitrate_red_del"/>
    <property type="match status" value="1"/>
</dbReference>
<name>A0A7Y9ISX1_9BURK</name>
<sequence>MSSASVSLDAISSSQMDEETARADVYGLLAQLYYAPPAAELLAQLREAPTDAPTAGAYLESSWQALVASARALTDAQIHAEYDTLFGGIGKPEIYLYGSHYLSGFLNEKPLIKLRHDLAELGLGRDEQMPDTEDHIAYECEVMRYLIAGDDVAVANLTHQRQFFGDHLQPWVEPLCAALTSHPRASFYAALAVFTQAFMSVESQGFDILA</sequence>
<organism evidence="2 3">
    <name type="scientific">Pigmentiphaga litoralis</name>
    <dbReference type="NCBI Taxonomy" id="516702"/>
    <lineage>
        <taxon>Bacteria</taxon>
        <taxon>Pseudomonadati</taxon>
        <taxon>Pseudomonadota</taxon>
        <taxon>Betaproteobacteria</taxon>
        <taxon>Burkholderiales</taxon>
        <taxon>Alcaligenaceae</taxon>
        <taxon>Pigmentiphaga</taxon>
    </lineage>
</organism>
<comment type="caution">
    <text evidence="2">The sequence shown here is derived from an EMBL/GenBank/DDBJ whole genome shotgun (WGS) entry which is preliminary data.</text>
</comment>
<proteinExistence type="predicted"/>
<dbReference type="Gene3D" id="1.10.3480.10">
    <property type="entry name" value="TorD-like"/>
    <property type="match status" value="1"/>
</dbReference>
<dbReference type="AlphaFoldDB" id="A0A7Y9ISX1"/>
<evidence type="ECO:0000313" key="3">
    <source>
        <dbReference type="Proteomes" id="UP000542125"/>
    </source>
</evidence>